<proteinExistence type="inferred from homology"/>
<evidence type="ECO:0000256" key="1">
    <source>
        <dbReference type="ARBA" id="ARBA00004141"/>
    </source>
</evidence>
<feature type="transmembrane region" description="Helical" evidence="8">
    <location>
        <begin position="453"/>
        <end position="473"/>
    </location>
</feature>
<dbReference type="Gene3D" id="1.10.4160.10">
    <property type="entry name" value="Hydantoin permease"/>
    <property type="match status" value="1"/>
</dbReference>
<dbReference type="Proteomes" id="UP000247696">
    <property type="component" value="Chromosome"/>
</dbReference>
<evidence type="ECO:0000256" key="7">
    <source>
        <dbReference type="PIRNR" id="PIRNR002744"/>
    </source>
</evidence>
<feature type="transmembrane region" description="Helical" evidence="8">
    <location>
        <begin position="44"/>
        <end position="64"/>
    </location>
</feature>
<evidence type="ECO:0000256" key="6">
    <source>
        <dbReference type="ARBA" id="ARBA00023136"/>
    </source>
</evidence>
<keyword evidence="4 8" id="KW-0812">Transmembrane</keyword>
<accession>A0A2Z3YX21</accession>
<dbReference type="STRING" id="1737425.GCA_900049755_01028"/>
<comment type="similarity">
    <text evidence="2 7">Belongs to the purine-cytosine permease (2.A.39) family.</text>
</comment>
<feature type="transmembrane region" description="Helical" evidence="8">
    <location>
        <begin position="222"/>
        <end position="244"/>
    </location>
</feature>
<dbReference type="Pfam" id="PF02133">
    <property type="entry name" value="Transp_cyt_pur"/>
    <property type="match status" value="1"/>
</dbReference>
<evidence type="ECO:0000256" key="4">
    <source>
        <dbReference type="ARBA" id="ARBA00022692"/>
    </source>
</evidence>
<feature type="transmembrane region" description="Helical" evidence="8">
    <location>
        <begin position="182"/>
        <end position="202"/>
    </location>
</feature>
<evidence type="ECO:0008006" key="11">
    <source>
        <dbReference type="Google" id="ProtNLM"/>
    </source>
</evidence>
<feature type="transmembrane region" description="Helical" evidence="8">
    <location>
        <begin position="340"/>
        <end position="357"/>
    </location>
</feature>
<dbReference type="PANTHER" id="PTHR31806">
    <property type="entry name" value="PURINE-CYTOSINE PERMEASE FCY2-RELATED"/>
    <property type="match status" value="1"/>
</dbReference>
<comment type="subcellular location">
    <subcellularLocation>
        <location evidence="1">Membrane</location>
        <topology evidence="1">Multi-pass membrane protein</topology>
    </subcellularLocation>
</comment>
<dbReference type="PANTHER" id="PTHR31806:SF1">
    <property type="entry name" value="PURINE-CYTOSINE PERMEASE FCY2-RELATED"/>
    <property type="match status" value="1"/>
</dbReference>
<protein>
    <recommendedName>
        <fullName evidence="11">Cytosine permease</fullName>
    </recommendedName>
</protein>
<evidence type="ECO:0000313" key="9">
    <source>
        <dbReference type="EMBL" id="AWT26617.1"/>
    </source>
</evidence>
<dbReference type="KEGG" id="cpre:Csp1_18410"/>
<evidence type="ECO:0000256" key="3">
    <source>
        <dbReference type="ARBA" id="ARBA00022448"/>
    </source>
</evidence>
<dbReference type="InterPro" id="IPR001248">
    <property type="entry name" value="Pur-cyt_permease"/>
</dbReference>
<dbReference type="OrthoDB" id="9809167at2"/>
<gene>
    <name evidence="9" type="ORF">Csp1_18410</name>
</gene>
<sequence length="501" mass="53039">MSSPKPGVVLNAAPKTTKIETHGIATIPHEDRTSGWFDLMRMQFGGANTFATALFGSVAVSLGLSFWQAVAAVVLGVAVGTAVLAPMGLYGPRTGTNNAVSSGAILGVKGRIAGSLLSFLTAVAFYSISVWVGGDAIVGALTRITDVSDSTGLRTAIYAAIGFTVIVVVTYGYQFMLMVNKIAVITNTVLMLLAFVAFAGSFDPSYSPGPDAYALGSFWPTFVAAALVAMSNPISFGAFLGDWSRYIPADTPQRKIIGATFLAQGLTLVPFLFGVATATLVFGEEDYVVALIQVSPGWYAALLIVVAFIGGMSTGTTALYGTGLDFSSVFPRFSRVQSTIGLGAVAFLFIVTGRLFFDLLEVVNAFVGAILVTTTPWIVIMTLGYVFRRGFIDADAVQVFNQKKKGGRYWFRDGVNWRAMCAWLLASVLGLLFASFPPIIVGPFADLGGGMDLSLVVAVVSAVILYTGLLFLFPEPDYAYSDRGSFLVPTRSEPVPAVIDE</sequence>
<dbReference type="GO" id="GO:0022857">
    <property type="term" value="F:transmembrane transporter activity"/>
    <property type="evidence" value="ECO:0007669"/>
    <property type="project" value="InterPro"/>
</dbReference>
<evidence type="ECO:0000256" key="8">
    <source>
        <dbReference type="SAM" id="Phobius"/>
    </source>
</evidence>
<dbReference type="PIRSF" id="PIRSF002744">
    <property type="entry name" value="Pur-cyt_permease"/>
    <property type="match status" value="1"/>
</dbReference>
<keyword evidence="5 8" id="KW-1133">Transmembrane helix</keyword>
<feature type="transmembrane region" description="Helical" evidence="8">
    <location>
        <begin position="363"/>
        <end position="387"/>
    </location>
</feature>
<organism evidence="9 10">
    <name type="scientific">Corynebacterium provencense</name>
    <dbReference type="NCBI Taxonomy" id="1737425"/>
    <lineage>
        <taxon>Bacteria</taxon>
        <taxon>Bacillati</taxon>
        <taxon>Actinomycetota</taxon>
        <taxon>Actinomycetes</taxon>
        <taxon>Mycobacteriales</taxon>
        <taxon>Corynebacteriaceae</taxon>
        <taxon>Corynebacterium</taxon>
    </lineage>
</organism>
<reference evidence="10" key="1">
    <citation type="submission" date="2017-11" db="EMBL/GenBank/DDBJ databases">
        <title>Otitis media/interna in a cat caused by the recently described species Corynebacterium provencense.</title>
        <authorList>
            <person name="Kittl S."/>
            <person name="Brodard I."/>
            <person name="Rychener L."/>
            <person name="Jores J."/>
            <person name="Roosje P."/>
            <person name="Gobeli Brawand S."/>
        </authorList>
    </citation>
    <scope>NUCLEOTIDE SEQUENCE [LARGE SCALE GENOMIC DNA]</scope>
    <source>
        <strain evidence="10">17KM38</strain>
    </source>
</reference>
<dbReference type="AlphaFoldDB" id="A0A2Z3YX21"/>
<evidence type="ECO:0000256" key="2">
    <source>
        <dbReference type="ARBA" id="ARBA00008974"/>
    </source>
</evidence>
<dbReference type="GO" id="GO:0005886">
    <property type="term" value="C:plasma membrane"/>
    <property type="evidence" value="ECO:0007669"/>
    <property type="project" value="TreeGrafter"/>
</dbReference>
<keyword evidence="10" id="KW-1185">Reference proteome</keyword>
<evidence type="ECO:0000256" key="5">
    <source>
        <dbReference type="ARBA" id="ARBA00022989"/>
    </source>
</evidence>
<feature type="transmembrane region" description="Helical" evidence="8">
    <location>
        <begin position="70"/>
        <end position="91"/>
    </location>
</feature>
<feature type="transmembrane region" description="Helical" evidence="8">
    <location>
        <begin position="152"/>
        <end position="173"/>
    </location>
</feature>
<evidence type="ECO:0000313" key="10">
    <source>
        <dbReference type="Proteomes" id="UP000247696"/>
    </source>
</evidence>
<feature type="transmembrane region" description="Helical" evidence="8">
    <location>
        <begin position="298"/>
        <end position="320"/>
    </location>
</feature>
<feature type="transmembrane region" description="Helical" evidence="8">
    <location>
        <begin position="421"/>
        <end position="441"/>
    </location>
</feature>
<dbReference type="RefSeq" id="WP_110481612.1">
    <property type="nucleotide sequence ID" value="NZ_CP024988.1"/>
</dbReference>
<feature type="transmembrane region" description="Helical" evidence="8">
    <location>
        <begin position="256"/>
        <end position="278"/>
    </location>
</feature>
<feature type="transmembrane region" description="Helical" evidence="8">
    <location>
        <begin position="112"/>
        <end position="132"/>
    </location>
</feature>
<dbReference type="EMBL" id="CP024988">
    <property type="protein sequence ID" value="AWT26617.1"/>
    <property type="molecule type" value="Genomic_DNA"/>
</dbReference>
<keyword evidence="3 7" id="KW-0813">Transport</keyword>
<keyword evidence="6 7" id="KW-0472">Membrane</keyword>
<name>A0A2Z3YX21_9CORY</name>
<dbReference type="InterPro" id="IPR026030">
    <property type="entry name" value="Pur-cyt_permease_Fcy2/21/22"/>
</dbReference>